<dbReference type="GO" id="GO:0016646">
    <property type="term" value="F:oxidoreductase activity, acting on the CH-NH group of donors, NAD or NADP as acceptor"/>
    <property type="evidence" value="ECO:0007669"/>
    <property type="project" value="TreeGrafter"/>
</dbReference>
<comment type="caution">
    <text evidence="2">The sequence shown here is derived from an EMBL/GenBank/DDBJ whole genome shotgun (WGS) entry which is preliminary data.</text>
</comment>
<proteinExistence type="predicted"/>
<dbReference type="EMBL" id="FOGV01000010">
    <property type="protein sequence ID" value="SER96819.1"/>
    <property type="molecule type" value="Genomic_DNA"/>
</dbReference>
<keyword evidence="3" id="KW-1185">Reference proteome</keyword>
<dbReference type="PANTHER" id="PTHR43355:SF2">
    <property type="entry name" value="FLAVIN REDUCTASE (NADPH)"/>
    <property type="match status" value="1"/>
</dbReference>
<dbReference type="InterPro" id="IPR036291">
    <property type="entry name" value="NAD(P)-bd_dom_sf"/>
</dbReference>
<dbReference type="Gene3D" id="3.40.50.720">
    <property type="entry name" value="NAD(P)-binding Rossmann-like Domain"/>
    <property type="match status" value="1"/>
</dbReference>
<dbReference type="PANTHER" id="PTHR43355">
    <property type="entry name" value="FLAVIN REDUCTASE (NADPH)"/>
    <property type="match status" value="1"/>
</dbReference>
<dbReference type="InterPro" id="IPR051606">
    <property type="entry name" value="Polyketide_Oxido-like"/>
</dbReference>
<dbReference type="AlphaFoldDB" id="A0A1H9TJ03"/>
<evidence type="ECO:0000313" key="2">
    <source>
        <dbReference type="EMBL" id="SER96819.1"/>
    </source>
</evidence>
<dbReference type="OrthoDB" id="9785372at2"/>
<sequence length="214" mass="23327">MNITVFGGTGRTGRNFVTQAIAAGHHTTALVRDLARAKSLLPDSEKLILIEGDVLDPDSVKKAITSETELVFSALSTDKQNVLSRSIGHILSRMAEATTADFAAISTAGILNARHEGGKYRFESSESKRKSTEAAKDHLTVYERLKESSINWILFCPTYIPDGPAKGPVVWEFDLLPEGVRQITPESIAAFALENICNTSFHSRRIGIGEKSEP</sequence>
<name>A0A1H9TJ03_9BACI</name>
<organism evidence="2 3">
    <name type="scientific">Salisediminibacterium halotolerans</name>
    <dbReference type="NCBI Taxonomy" id="517425"/>
    <lineage>
        <taxon>Bacteria</taxon>
        <taxon>Bacillati</taxon>
        <taxon>Bacillota</taxon>
        <taxon>Bacilli</taxon>
        <taxon>Bacillales</taxon>
        <taxon>Bacillaceae</taxon>
        <taxon>Salisediminibacterium</taxon>
    </lineage>
</organism>
<gene>
    <name evidence="2" type="ORF">SAMN05444126_11032</name>
</gene>
<protein>
    <submittedName>
        <fullName evidence="2">NADH-flavin reductase</fullName>
    </submittedName>
</protein>
<dbReference type="STRING" id="1464123.SAMN05444126_11032"/>
<dbReference type="RefSeq" id="WP_093072737.1">
    <property type="nucleotide sequence ID" value="NZ_FOGV01000010.1"/>
</dbReference>
<reference evidence="3" key="1">
    <citation type="submission" date="2016-10" db="EMBL/GenBank/DDBJ databases">
        <authorList>
            <person name="de Groot N.N."/>
        </authorList>
    </citation>
    <scope>NUCLEOTIDE SEQUENCE [LARGE SCALE GENOMIC DNA]</scope>
    <source>
        <strain evidence="3">10nlg</strain>
    </source>
</reference>
<dbReference type="InterPro" id="IPR016040">
    <property type="entry name" value="NAD(P)-bd_dom"/>
</dbReference>
<evidence type="ECO:0000259" key="1">
    <source>
        <dbReference type="Pfam" id="PF13460"/>
    </source>
</evidence>
<evidence type="ECO:0000313" key="3">
    <source>
        <dbReference type="Proteomes" id="UP000199318"/>
    </source>
</evidence>
<feature type="domain" description="NAD(P)-binding" evidence="1">
    <location>
        <begin position="7"/>
        <end position="196"/>
    </location>
</feature>
<accession>A0A1H9TJ03</accession>
<dbReference type="Proteomes" id="UP000199318">
    <property type="component" value="Unassembled WGS sequence"/>
</dbReference>
<dbReference type="Pfam" id="PF13460">
    <property type="entry name" value="NAD_binding_10"/>
    <property type="match status" value="1"/>
</dbReference>
<dbReference type="SUPFAM" id="SSF51735">
    <property type="entry name" value="NAD(P)-binding Rossmann-fold domains"/>
    <property type="match status" value="1"/>
</dbReference>